<proteinExistence type="inferred from homology"/>
<accession>A0ABU0VYZ5</accession>
<dbReference type="Gene3D" id="1.10.10.10">
    <property type="entry name" value="Winged helix-like DNA-binding domain superfamily/Winged helix DNA-binding domain"/>
    <property type="match status" value="1"/>
</dbReference>
<evidence type="ECO:0000256" key="1">
    <source>
        <dbReference type="ARBA" id="ARBA00009437"/>
    </source>
</evidence>
<evidence type="ECO:0000313" key="7">
    <source>
        <dbReference type="Proteomes" id="UP001239680"/>
    </source>
</evidence>
<reference evidence="6 7" key="1">
    <citation type="submission" date="2023-08" db="EMBL/GenBank/DDBJ databases">
        <title>Characterization of two Paracoccaceae strains isolated from Phycosphere and proposal of Xinfangfangia lacusdiani sp. nov.</title>
        <authorList>
            <person name="Deng Y."/>
            <person name="Zhang Y.Q."/>
        </authorList>
    </citation>
    <scope>NUCLEOTIDE SEQUENCE [LARGE SCALE GENOMIC DNA]</scope>
    <source>
        <strain evidence="6 7">CPCC 101601</strain>
    </source>
</reference>
<dbReference type="InterPro" id="IPR036390">
    <property type="entry name" value="WH_DNA-bd_sf"/>
</dbReference>
<feature type="domain" description="HTH lysR-type" evidence="5">
    <location>
        <begin position="1"/>
        <end position="58"/>
    </location>
</feature>
<comment type="caution">
    <text evidence="6">The sequence shown here is derived from an EMBL/GenBank/DDBJ whole genome shotgun (WGS) entry which is preliminary data.</text>
</comment>
<dbReference type="CDD" id="cd05466">
    <property type="entry name" value="PBP2_LTTR_substrate"/>
    <property type="match status" value="1"/>
</dbReference>
<evidence type="ECO:0000256" key="3">
    <source>
        <dbReference type="ARBA" id="ARBA00023125"/>
    </source>
</evidence>
<dbReference type="SUPFAM" id="SSF53850">
    <property type="entry name" value="Periplasmic binding protein-like II"/>
    <property type="match status" value="1"/>
</dbReference>
<dbReference type="InterPro" id="IPR005119">
    <property type="entry name" value="LysR_subst-bd"/>
</dbReference>
<keyword evidence="2" id="KW-0805">Transcription regulation</keyword>
<dbReference type="Pfam" id="PF00126">
    <property type="entry name" value="HTH_1"/>
    <property type="match status" value="1"/>
</dbReference>
<dbReference type="RefSeq" id="WP_306680681.1">
    <property type="nucleotide sequence ID" value="NZ_JAVDBT010000010.1"/>
</dbReference>
<gene>
    <name evidence="6" type="ORF">Q9295_11315</name>
</gene>
<evidence type="ECO:0000259" key="5">
    <source>
        <dbReference type="PROSITE" id="PS50931"/>
    </source>
</evidence>
<keyword evidence="4" id="KW-0804">Transcription</keyword>
<dbReference type="PANTHER" id="PTHR30126">
    <property type="entry name" value="HTH-TYPE TRANSCRIPTIONAL REGULATOR"/>
    <property type="match status" value="1"/>
</dbReference>
<keyword evidence="7" id="KW-1185">Reference proteome</keyword>
<keyword evidence="3" id="KW-0238">DNA-binding</keyword>
<dbReference type="PRINTS" id="PR00039">
    <property type="entry name" value="HTHLYSR"/>
</dbReference>
<dbReference type="PANTHER" id="PTHR30126:SF21">
    <property type="entry name" value="TRANSCRIPTIONAL REGULATOR-RELATED"/>
    <property type="match status" value="1"/>
</dbReference>
<organism evidence="6 7">
    <name type="scientific">Pseudogemmobacter lacusdianii</name>
    <dbReference type="NCBI Taxonomy" id="3069608"/>
    <lineage>
        <taxon>Bacteria</taxon>
        <taxon>Pseudomonadati</taxon>
        <taxon>Pseudomonadota</taxon>
        <taxon>Alphaproteobacteria</taxon>
        <taxon>Rhodobacterales</taxon>
        <taxon>Paracoccaceae</taxon>
        <taxon>Pseudogemmobacter</taxon>
    </lineage>
</organism>
<dbReference type="SUPFAM" id="SSF46785">
    <property type="entry name" value="Winged helix' DNA-binding domain"/>
    <property type="match status" value="1"/>
</dbReference>
<evidence type="ECO:0000256" key="4">
    <source>
        <dbReference type="ARBA" id="ARBA00023163"/>
    </source>
</evidence>
<dbReference type="Proteomes" id="UP001239680">
    <property type="component" value="Unassembled WGS sequence"/>
</dbReference>
<protein>
    <submittedName>
        <fullName evidence="6">LysR family transcriptional regulator</fullName>
    </submittedName>
</protein>
<dbReference type="Gene3D" id="3.40.190.10">
    <property type="entry name" value="Periplasmic binding protein-like II"/>
    <property type="match status" value="1"/>
</dbReference>
<comment type="similarity">
    <text evidence="1">Belongs to the LysR transcriptional regulatory family.</text>
</comment>
<dbReference type="Pfam" id="PF03466">
    <property type="entry name" value="LysR_substrate"/>
    <property type="match status" value="1"/>
</dbReference>
<evidence type="ECO:0000313" key="6">
    <source>
        <dbReference type="EMBL" id="MDQ2066966.1"/>
    </source>
</evidence>
<evidence type="ECO:0000256" key="2">
    <source>
        <dbReference type="ARBA" id="ARBA00023015"/>
    </source>
</evidence>
<sequence>MQIELLDTFLDLAETRSFHRTAERLSLTQSTVSARVAALEHAVGSRLFDRSRSGTDLTPEGKRFEVHARALRHEWNEAKRRIQVPQTNAHLVRLGIQNDLAAVYLGGWVAGFRRAVPNTTFYIEPDYSNQMCADLLTGILDFAVMFSPKPHPDLHFESLGEVGYHMVSTHATALSEVTADRFVFAHFSPAFAEMHRQITPQLAESPVSVGQSGSVVSLLMAMGGSGYVLEKTADELVAAGRVQRVADAPVLRQPVYAALHIRHRIAPLHQRLRRVVFRRLSGKDIDPNEKQTW</sequence>
<dbReference type="InterPro" id="IPR036388">
    <property type="entry name" value="WH-like_DNA-bd_sf"/>
</dbReference>
<dbReference type="InterPro" id="IPR000847">
    <property type="entry name" value="LysR_HTH_N"/>
</dbReference>
<name>A0ABU0VYZ5_9RHOB</name>
<dbReference type="PROSITE" id="PS50931">
    <property type="entry name" value="HTH_LYSR"/>
    <property type="match status" value="1"/>
</dbReference>
<dbReference type="EMBL" id="JAVDBT010000010">
    <property type="protein sequence ID" value="MDQ2066966.1"/>
    <property type="molecule type" value="Genomic_DNA"/>
</dbReference>